<dbReference type="Proteomes" id="UP001499987">
    <property type="component" value="Unassembled WGS sequence"/>
</dbReference>
<keyword evidence="2" id="KW-1185">Reference proteome</keyword>
<dbReference type="EMBL" id="BAAALD010000021">
    <property type="protein sequence ID" value="GAA1082883.1"/>
    <property type="molecule type" value="Genomic_DNA"/>
</dbReference>
<reference evidence="2" key="1">
    <citation type="journal article" date="2019" name="Int. J. Syst. Evol. Microbiol.">
        <title>The Global Catalogue of Microorganisms (GCM) 10K type strain sequencing project: providing services to taxonomists for standard genome sequencing and annotation.</title>
        <authorList>
            <consortium name="The Broad Institute Genomics Platform"/>
            <consortium name="The Broad Institute Genome Sequencing Center for Infectious Disease"/>
            <person name="Wu L."/>
            <person name="Ma J."/>
        </authorList>
    </citation>
    <scope>NUCLEOTIDE SEQUENCE [LARGE SCALE GENOMIC DNA]</scope>
    <source>
        <strain evidence="2">JCM 13002</strain>
    </source>
</reference>
<accession>A0ABP4E0M0</accession>
<organism evidence="1 2">
    <name type="scientific">Kitasatospora arboriphila</name>
    <dbReference type="NCBI Taxonomy" id="258052"/>
    <lineage>
        <taxon>Bacteria</taxon>
        <taxon>Bacillati</taxon>
        <taxon>Actinomycetota</taxon>
        <taxon>Actinomycetes</taxon>
        <taxon>Kitasatosporales</taxon>
        <taxon>Streptomycetaceae</taxon>
        <taxon>Kitasatospora</taxon>
    </lineage>
</organism>
<proteinExistence type="predicted"/>
<sequence length="81" mass="8995">MLTEEECTAADRRGRGSTLAASKRSLLWRAVSEFTQQLDAEGRSIQLRLCAEAARALREACSGTSYYRHIVVDEAQDLHPA</sequence>
<evidence type="ECO:0008006" key="3">
    <source>
        <dbReference type="Google" id="ProtNLM"/>
    </source>
</evidence>
<name>A0ABP4E0M0_9ACTN</name>
<protein>
    <recommendedName>
        <fullName evidence="3">DNA helicase</fullName>
    </recommendedName>
</protein>
<evidence type="ECO:0000313" key="1">
    <source>
        <dbReference type="EMBL" id="GAA1082883.1"/>
    </source>
</evidence>
<gene>
    <name evidence="1" type="ORF">GCM10009663_27340</name>
</gene>
<dbReference type="RefSeq" id="WP_344623850.1">
    <property type="nucleotide sequence ID" value="NZ_BAAALD010000021.1"/>
</dbReference>
<comment type="caution">
    <text evidence="1">The sequence shown here is derived from an EMBL/GenBank/DDBJ whole genome shotgun (WGS) entry which is preliminary data.</text>
</comment>
<evidence type="ECO:0000313" key="2">
    <source>
        <dbReference type="Proteomes" id="UP001499987"/>
    </source>
</evidence>